<comment type="caution">
    <text evidence="1">The sequence shown here is derived from an EMBL/GenBank/DDBJ whole genome shotgun (WGS) entry which is preliminary data.</text>
</comment>
<evidence type="ECO:0000313" key="1">
    <source>
        <dbReference type="EMBL" id="KAH7905577.1"/>
    </source>
</evidence>
<proteinExistence type="predicted"/>
<gene>
    <name evidence="1" type="ORF">BJ138DRAFT_1105871</name>
</gene>
<evidence type="ECO:0000313" key="2">
    <source>
        <dbReference type="Proteomes" id="UP000790377"/>
    </source>
</evidence>
<keyword evidence="2" id="KW-1185">Reference proteome</keyword>
<dbReference type="EMBL" id="MU268162">
    <property type="protein sequence ID" value="KAH7905577.1"/>
    <property type="molecule type" value="Genomic_DNA"/>
</dbReference>
<sequence length="856" mass="93413">MSTPAISPRRTRPGNATAHPGQPVLDIMQKRRTRSQKIADERMTQDTVDAKEAAAQRGFQRIAELEMAMEEAQKNLQALKAKPVRPKPRPKGKKTADVGRAEDEMEIDDELPDKLVGDAEKGGSQQLDVNATSAGEHAGMAMKKPKWSLMKAGVSNARKNITAKALTDINADVNASKARADGKVNSVTNKKFAKGGAVKDWRSKVHDAAHLDVDATLGGSTSTPTHPPPSTLFSQVSTVTQATTSNSRTLDVPEDALAGGFADSEDDSKERAAALNAKKGKPIKAKLRIIEPAEDDGVDMELEAPLTPLIPKLHIRVPSTGLKRKVSKIIPETEGEASESDDSEVKIIDDMEIDSEVDTAQIKMQKINAPVKKAPTEASKMPRTTATTSVGVSDGTRTAPASKKVKTEPATGNTTRTASISGEVTKNRSEYSKSDLPQALQNDSRWSKKFLPAVMLWVGSLGSVWGMSEEFLRSHFQMIFDAIYPDVSYTVTTSGALFALTQQRLREWRSNIGSTAISLIVNFLADIYENEVQSFATDLLADFAFLHEDMDSIHPDQAFRSDFMLQLLGTAHLSVIAGYGDVPALKTKQLAISGMTGALALCATALERALKLIAEGSLSVREVLTALEAGKQVTLPKILNKATGKEVNTPYLFSSENWNADASDYVDSIQCKPNDFVKNTTQKARDMMKDSIFDPRTNGDLNTSATGAETRTRSKRAFLCGIIIQYELDPTAKSEESAPKAEIYTTSMEKIWKFGNPLGELCRSEGRCFISMADDRFENSQFWISQDWESAVDGKNPSALLNRTTTTSERESRARMSGLEVYWAEVEEVIMAIIPGKRKLEAVINQMGANGKDWTD</sequence>
<accession>A0ACB7ZXG9</accession>
<protein>
    <submittedName>
        <fullName evidence="1">Uncharacterized protein</fullName>
    </submittedName>
</protein>
<organism evidence="1 2">
    <name type="scientific">Hygrophoropsis aurantiaca</name>
    <dbReference type="NCBI Taxonomy" id="72124"/>
    <lineage>
        <taxon>Eukaryota</taxon>
        <taxon>Fungi</taxon>
        <taxon>Dikarya</taxon>
        <taxon>Basidiomycota</taxon>
        <taxon>Agaricomycotina</taxon>
        <taxon>Agaricomycetes</taxon>
        <taxon>Agaricomycetidae</taxon>
        <taxon>Boletales</taxon>
        <taxon>Coniophorineae</taxon>
        <taxon>Hygrophoropsidaceae</taxon>
        <taxon>Hygrophoropsis</taxon>
    </lineage>
</organism>
<name>A0ACB7ZXG9_9AGAM</name>
<reference evidence="1" key="1">
    <citation type="journal article" date="2021" name="New Phytol.">
        <title>Evolutionary innovations through gain and loss of genes in the ectomycorrhizal Boletales.</title>
        <authorList>
            <person name="Wu G."/>
            <person name="Miyauchi S."/>
            <person name="Morin E."/>
            <person name="Kuo A."/>
            <person name="Drula E."/>
            <person name="Varga T."/>
            <person name="Kohler A."/>
            <person name="Feng B."/>
            <person name="Cao Y."/>
            <person name="Lipzen A."/>
            <person name="Daum C."/>
            <person name="Hundley H."/>
            <person name="Pangilinan J."/>
            <person name="Johnson J."/>
            <person name="Barry K."/>
            <person name="LaButti K."/>
            <person name="Ng V."/>
            <person name="Ahrendt S."/>
            <person name="Min B."/>
            <person name="Choi I.G."/>
            <person name="Park H."/>
            <person name="Plett J.M."/>
            <person name="Magnuson J."/>
            <person name="Spatafora J.W."/>
            <person name="Nagy L.G."/>
            <person name="Henrissat B."/>
            <person name="Grigoriev I.V."/>
            <person name="Yang Z.L."/>
            <person name="Xu J."/>
            <person name="Martin F.M."/>
        </authorList>
    </citation>
    <scope>NUCLEOTIDE SEQUENCE</scope>
    <source>
        <strain evidence="1">ATCC 28755</strain>
    </source>
</reference>
<dbReference type="Proteomes" id="UP000790377">
    <property type="component" value="Unassembled WGS sequence"/>
</dbReference>